<name>A0A4R0IBQ5_9ACTN</name>
<protein>
    <submittedName>
        <fullName evidence="2">Uncharacterized protein</fullName>
    </submittedName>
</protein>
<dbReference type="AlphaFoldDB" id="A0A4R0IBQ5"/>
<feature type="chain" id="PRO_5038465055" evidence="1">
    <location>
        <begin position="22"/>
        <end position="61"/>
    </location>
</feature>
<evidence type="ECO:0000313" key="2">
    <source>
        <dbReference type="EMBL" id="TCC19952.1"/>
    </source>
</evidence>
<dbReference type="Proteomes" id="UP000292695">
    <property type="component" value="Unassembled WGS sequence"/>
</dbReference>
<accession>A0A4R0IBQ5</accession>
<keyword evidence="3" id="KW-1185">Reference proteome</keyword>
<sequence>MIKAIGALALLAAGYLGGALAESYAVPEPDCLAVGSAPAEDSCSFDYDGKLDRYTLTEVGR</sequence>
<organism evidence="2 3">
    <name type="scientific">Kribbella sindirgiensis</name>
    <dbReference type="NCBI Taxonomy" id="1124744"/>
    <lineage>
        <taxon>Bacteria</taxon>
        <taxon>Bacillati</taxon>
        <taxon>Actinomycetota</taxon>
        <taxon>Actinomycetes</taxon>
        <taxon>Propionibacteriales</taxon>
        <taxon>Kribbellaceae</taxon>
        <taxon>Kribbella</taxon>
    </lineage>
</organism>
<proteinExistence type="predicted"/>
<reference evidence="2 3" key="1">
    <citation type="submission" date="2019-02" db="EMBL/GenBank/DDBJ databases">
        <title>Kribbella capetownensis sp. nov. and Kribbella speibonae sp. nov., isolated from soil.</title>
        <authorList>
            <person name="Curtis S.M."/>
            <person name="Norton I."/>
            <person name="Everest G.J."/>
            <person name="Meyers P.R."/>
        </authorList>
    </citation>
    <scope>NUCLEOTIDE SEQUENCE [LARGE SCALE GENOMIC DNA]</scope>
    <source>
        <strain evidence="2 3">DSM 27082</strain>
    </source>
</reference>
<keyword evidence="1" id="KW-0732">Signal</keyword>
<dbReference type="RefSeq" id="WP_131295883.1">
    <property type="nucleotide sequence ID" value="NZ_SJKA01000022.1"/>
</dbReference>
<evidence type="ECO:0000313" key="3">
    <source>
        <dbReference type="Proteomes" id="UP000292695"/>
    </source>
</evidence>
<dbReference type="EMBL" id="SJKA01000022">
    <property type="protein sequence ID" value="TCC19952.1"/>
    <property type="molecule type" value="Genomic_DNA"/>
</dbReference>
<comment type="caution">
    <text evidence="2">The sequence shown here is derived from an EMBL/GenBank/DDBJ whole genome shotgun (WGS) entry which is preliminary data.</text>
</comment>
<gene>
    <name evidence="2" type="ORF">E0H50_37620</name>
</gene>
<evidence type="ECO:0000256" key="1">
    <source>
        <dbReference type="SAM" id="SignalP"/>
    </source>
</evidence>
<feature type="signal peptide" evidence="1">
    <location>
        <begin position="1"/>
        <end position="21"/>
    </location>
</feature>